<evidence type="ECO:0000256" key="1">
    <source>
        <dbReference type="SAM" id="MobiDB-lite"/>
    </source>
</evidence>
<gene>
    <name evidence="2" type="ORF">Y1Q_0019319</name>
</gene>
<proteinExistence type="predicted"/>
<feature type="region of interest" description="Disordered" evidence="1">
    <location>
        <begin position="1"/>
        <end position="23"/>
    </location>
</feature>
<keyword evidence="3" id="KW-1185">Reference proteome</keyword>
<comment type="caution">
    <text evidence="2">The sequence shown here is derived from an EMBL/GenBank/DDBJ whole genome shotgun (WGS) entry which is preliminary data.</text>
</comment>
<reference evidence="2 3" key="1">
    <citation type="journal article" date="2012" name="Genome Biol.">
        <title>Sequencing three crocodilian genomes to illuminate the evolution of archosaurs and amniotes.</title>
        <authorList>
            <person name="St John J.A."/>
            <person name="Braun E.L."/>
            <person name="Isberg S.R."/>
            <person name="Miles L.G."/>
            <person name="Chong A.Y."/>
            <person name="Gongora J."/>
            <person name="Dalzell P."/>
            <person name="Moran C."/>
            <person name="Bed'hom B."/>
            <person name="Abzhanov A."/>
            <person name="Burgess S.C."/>
            <person name="Cooksey A.M."/>
            <person name="Castoe T.A."/>
            <person name="Crawford N.G."/>
            <person name="Densmore L.D."/>
            <person name="Drew J.C."/>
            <person name="Edwards S.V."/>
            <person name="Faircloth B.C."/>
            <person name="Fujita M.K."/>
            <person name="Greenwold M.J."/>
            <person name="Hoffmann F.G."/>
            <person name="Howard J.M."/>
            <person name="Iguchi T."/>
            <person name="Janes D.E."/>
            <person name="Khan S.Y."/>
            <person name="Kohno S."/>
            <person name="de Koning A.J."/>
            <person name="Lance S.L."/>
            <person name="McCarthy F.M."/>
            <person name="McCormack J.E."/>
            <person name="Merchant M.E."/>
            <person name="Peterson D.G."/>
            <person name="Pollock D.D."/>
            <person name="Pourmand N."/>
            <person name="Raney B.J."/>
            <person name="Roessler K.A."/>
            <person name="Sanford J.R."/>
            <person name="Sawyer R.H."/>
            <person name="Schmidt C.J."/>
            <person name="Triplett E.W."/>
            <person name="Tuberville T.D."/>
            <person name="Venegas-Anaya M."/>
            <person name="Howard J.T."/>
            <person name="Jarvis E.D."/>
            <person name="Guillette L.J.Jr."/>
            <person name="Glenn T.C."/>
            <person name="Green R.E."/>
            <person name="Ray D.A."/>
        </authorList>
    </citation>
    <scope>NUCLEOTIDE SEQUENCE [LARGE SCALE GENOMIC DNA]</scope>
    <source>
        <strain evidence="2">KSC_2009_1</strain>
    </source>
</reference>
<name>A0A151MQR9_ALLMI</name>
<dbReference type="AlphaFoldDB" id="A0A151MQR9"/>
<dbReference type="EMBL" id="AKHW03005461">
    <property type="protein sequence ID" value="KYO26887.1"/>
    <property type="molecule type" value="Genomic_DNA"/>
</dbReference>
<sequence length="102" mass="11695">MRLVDPWGLQPMSKESTKDDYEPTKGLWDFQQLEVGPSQPPPPFQVKQGALQWAGRVPTAESWAALKAPDWNSGEVKARGIEVLYLLGRPIRITKDFIWHFY</sequence>
<evidence type="ECO:0000313" key="3">
    <source>
        <dbReference type="Proteomes" id="UP000050525"/>
    </source>
</evidence>
<evidence type="ECO:0000313" key="2">
    <source>
        <dbReference type="EMBL" id="KYO26887.1"/>
    </source>
</evidence>
<dbReference type="Proteomes" id="UP000050525">
    <property type="component" value="Unassembled WGS sequence"/>
</dbReference>
<organism evidence="2 3">
    <name type="scientific">Alligator mississippiensis</name>
    <name type="common">American alligator</name>
    <dbReference type="NCBI Taxonomy" id="8496"/>
    <lineage>
        <taxon>Eukaryota</taxon>
        <taxon>Metazoa</taxon>
        <taxon>Chordata</taxon>
        <taxon>Craniata</taxon>
        <taxon>Vertebrata</taxon>
        <taxon>Euteleostomi</taxon>
        <taxon>Archelosauria</taxon>
        <taxon>Archosauria</taxon>
        <taxon>Crocodylia</taxon>
        <taxon>Alligatoridae</taxon>
        <taxon>Alligatorinae</taxon>
        <taxon>Alligator</taxon>
    </lineage>
</organism>
<accession>A0A151MQR9</accession>
<protein>
    <submittedName>
        <fullName evidence="2">Uncharacterized protein</fullName>
    </submittedName>
</protein>